<dbReference type="PROSITE" id="PS51387">
    <property type="entry name" value="FAD_PCMH"/>
    <property type="match status" value="1"/>
</dbReference>
<name>A0A1M6XMR4_9RHOB</name>
<dbReference type="InterPro" id="IPR016166">
    <property type="entry name" value="FAD-bd_PCMH"/>
</dbReference>
<dbReference type="Pfam" id="PF01565">
    <property type="entry name" value="FAD_binding_4"/>
    <property type="match status" value="1"/>
</dbReference>
<dbReference type="Gene3D" id="3.30.43.10">
    <property type="entry name" value="Uridine Diphospho-n-acetylenolpyruvylglucosamine Reductase, domain 2"/>
    <property type="match status" value="1"/>
</dbReference>
<sequence>MPARAVRQGRKIPFGQRILWRARGWHMIQAMNSKPHTGPLFELGRIIGPKYVLTGADTAPWAHDWTGNAEWSPLAVLRPANTAEVSAVLRLANQHRLSIVPVSGNTNLVKGTSAEGMLMLSLERMSAIREIRPEARIAIVEAGVIIANLHAASAEHDLIFPLTFGARGSAMIGGALSTNAGGSNVVRYGNTRDLCLGLEVVLPSGEVMNLMSELHKDNSGYDLRHLMIGAEGTLGIITAAVLKLAPKPRAYATAMVAVPSVNAALALLNRLQDETGGAVEAFEYMPRSFIDAYLERFPEARPPLDTRHEVNILVELGARAPRDTTPGPDGSVPLVAHFEGVLAELLEDGTLLDAVVAQNSAQRAEIWARRETSAQVLRMRSPVIDNDIAVATDRMQTLLERIEARSKAIDPGIFNTGVAHLGDGNLHYAGFPSASDPALHRAIQRAVEEEVIALGGSFSAEHGIGLSKKPAMALHKDKAALGVMRGIKTALDPNNIMNPGKLLPDA</sequence>
<feature type="domain" description="FAD-binding PCMH-type" evidence="5">
    <location>
        <begin position="69"/>
        <end position="247"/>
    </location>
</feature>
<evidence type="ECO:0000313" key="6">
    <source>
        <dbReference type="EMBL" id="SHL07196.1"/>
    </source>
</evidence>
<keyword evidence="7" id="KW-1185">Reference proteome</keyword>
<dbReference type="InterPro" id="IPR004113">
    <property type="entry name" value="FAD-bd_oxidored_4_C"/>
</dbReference>
<protein>
    <submittedName>
        <fullName evidence="6">FAD/FMN-containing dehydrogenase</fullName>
    </submittedName>
</protein>
<dbReference type="Gene3D" id="3.30.465.10">
    <property type="match status" value="1"/>
</dbReference>
<keyword evidence="4" id="KW-0274">FAD</keyword>
<dbReference type="GO" id="GO:0071949">
    <property type="term" value="F:FAD binding"/>
    <property type="evidence" value="ECO:0007669"/>
    <property type="project" value="InterPro"/>
</dbReference>
<comment type="cofactor">
    <cofactor evidence="1">
        <name>FAD</name>
        <dbReference type="ChEBI" id="CHEBI:57692"/>
    </cofactor>
</comment>
<evidence type="ECO:0000256" key="4">
    <source>
        <dbReference type="ARBA" id="ARBA00022827"/>
    </source>
</evidence>
<dbReference type="Gene3D" id="3.30.70.2740">
    <property type="match status" value="1"/>
</dbReference>
<dbReference type="InterPro" id="IPR006094">
    <property type="entry name" value="Oxid_FAD_bind_N"/>
</dbReference>
<dbReference type="Pfam" id="PF02913">
    <property type="entry name" value="FAD-oxidase_C"/>
    <property type="match status" value="1"/>
</dbReference>
<proteinExistence type="inferred from homology"/>
<evidence type="ECO:0000313" key="7">
    <source>
        <dbReference type="Proteomes" id="UP000184191"/>
    </source>
</evidence>
<reference evidence="7" key="1">
    <citation type="submission" date="2016-11" db="EMBL/GenBank/DDBJ databases">
        <authorList>
            <person name="Varghese N."/>
            <person name="Submissions S."/>
        </authorList>
    </citation>
    <scope>NUCLEOTIDE SEQUENCE [LARGE SCALE GENOMIC DNA]</scope>
    <source>
        <strain evidence="7">DSM 29327</strain>
    </source>
</reference>
<dbReference type="InterPro" id="IPR016164">
    <property type="entry name" value="FAD-linked_Oxase-like_C"/>
</dbReference>
<organism evidence="6 7">
    <name type="scientific">Roseovarius marisflavi</name>
    <dbReference type="NCBI Taxonomy" id="1054996"/>
    <lineage>
        <taxon>Bacteria</taxon>
        <taxon>Pseudomonadati</taxon>
        <taxon>Pseudomonadota</taxon>
        <taxon>Alphaproteobacteria</taxon>
        <taxon>Rhodobacterales</taxon>
        <taxon>Roseobacteraceae</taxon>
        <taxon>Roseovarius</taxon>
    </lineage>
</organism>
<dbReference type="PANTHER" id="PTHR43716">
    <property type="entry name" value="D-2-HYDROXYGLUTARATE DEHYDROGENASE, MITOCHONDRIAL"/>
    <property type="match status" value="1"/>
</dbReference>
<evidence type="ECO:0000256" key="1">
    <source>
        <dbReference type="ARBA" id="ARBA00001974"/>
    </source>
</evidence>
<dbReference type="PANTHER" id="PTHR43716:SF2">
    <property type="entry name" value="BLL6224 PROTEIN"/>
    <property type="match status" value="1"/>
</dbReference>
<dbReference type="Proteomes" id="UP000184191">
    <property type="component" value="Unassembled WGS sequence"/>
</dbReference>
<dbReference type="SUPFAM" id="SSF55103">
    <property type="entry name" value="FAD-linked oxidases, C-terminal domain"/>
    <property type="match status" value="1"/>
</dbReference>
<dbReference type="Gene3D" id="1.10.45.10">
    <property type="entry name" value="Vanillyl-alcohol Oxidase, Chain A, domain 4"/>
    <property type="match status" value="1"/>
</dbReference>
<evidence type="ECO:0000256" key="3">
    <source>
        <dbReference type="ARBA" id="ARBA00022630"/>
    </source>
</evidence>
<dbReference type="InterPro" id="IPR051264">
    <property type="entry name" value="FAD-oxidored/transferase_4"/>
</dbReference>
<accession>A0A1M6XMR4</accession>
<dbReference type="GO" id="GO:0022904">
    <property type="term" value="P:respiratory electron transport chain"/>
    <property type="evidence" value="ECO:0007669"/>
    <property type="project" value="TreeGrafter"/>
</dbReference>
<dbReference type="STRING" id="1054996.SAMN05444414_104204"/>
<comment type="similarity">
    <text evidence="2">Belongs to the FAD-binding oxidoreductase/transferase type 4 family.</text>
</comment>
<evidence type="ECO:0000256" key="2">
    <source>
        <dbReference type="ARBA" id="ARBA00008000"/>
    </source>
</evidence>
<evidence type="ECO:0000259" key="5">
    <source>
        <dbReference type="PROSITE" id="PS51387"/>
    </source>
</evidence>
<dbReference type="InterPro" id="IPR016167">
    <property type="entry name" value="FAD-bd_PCMH_sub1"/>
</dbReference>
<dbReference type="SUPFAM" id="SSF56176">
    <property type="entry name" value="FAD-binding/transporter-associated domain-like"/>
    <property type="match status" value="1"/>
</dbReference>
<dbReference type="InterPro" id="IPR016169">
    <property type="entry name" value="FAD-bd_PCMH_sub2"/>
</dbReference>
<keyword evidence="3" id="KW-0285">Flavoprotein</keyword>
<dbReference type="InterPro" id="IPR016171">
    <property type="entry name" value="Vanillyl_alc_oxidase_C-sub2"/>
</dbReference>
<dbReference type="Gene3D" id="3.30.70.2190">
    <property type="match status" value="1"/>
</dbReference>
<dbReference type="InterPro" id="IPR036318">
    <property type="entry name" value="FAD-bd_PCMH-like_sf"/>
</dbReference>
<gene>
    <name evidence="6" type="ORF">SAMN05444414_104204</name>
</gene>
<dbReference type="GO" id="GO:0003824">
    <property type="term" value="F:catalytic activity"/>
    <property type="evidence" value="ECO:0007669"/>
    <property type="project" value="InterPro"/>
</dbReference>
<dbReference type="AlphaFoldDB" id="A0A1M6XMR4"/>
<dbReference type="EMBL" id="FRBN01000004">
    <property type="protein sequence ID" value="SHL07196.1"/>
    <property type="molecule type" value="Genomic_DNA"/>
</dbReference>
<dbReference type="FunFam" id="1.10.45.10:FF:000001">
    <property type="entry name" value="D-lactate dehydrogenase mitochondrial"/>
    <property type="match status" value="1"/>
</dbReference>